<reference evidence="2 3" key="1">
    <citation type="submission" date="2019-03" db="EMBL/GenBank/DDBJ databases">
        <title>Genomic Encyclopedia of Type Strains, Phase IV (KMG-IV): sequencing the most valuable type-strain genomes for metagenomic binning, comparative biology and taxonomic classification.</title>
        <authorList>
            <person name="Goeker M."/>
        </authorList>
    </citation>
    <scope>NUCLEOTIDE SEQUENCE [LARGE SCALE GENOMIC DNA]</scope>
    <source>
        <strain evidence="2 3">DSM 19605</strain>
    </source>
</reference>
<keyword evidence="1" id="KW-0479">Metal-binding</keyword>
<feature type="binding site" evidence="1">
    <location>
        <position position="151"/>
    </location>
    <ligand>
        <name>Zn(2+)</name>
        <dbReference type="ChEBI" id="CHEBI:29105"/>
    </ligand>
</feature>
<dbReference type="GO" id="GO:0045892">
    <property type="term" value="P:negative regulation of DNA-templated transcription"/>
    <property type="evidence" value="ECO:0007669"/>
    <property type="project" value="TreeGrafter"/>
</dbReference>
<dbReference type="InterPro" id="IPR036390">
    <property type="entry name" value="WH_DNA-bd_sf"/>
</dbReference>
<feature type="binding site" evidence="1">
    <location>
        <position position="106"/>
    </location>
    <ligand>
        <name>Zn(2+)</name>
        <dbReference type="ChEBI" id="CHEBI:29105"/>
    </ligand>
</feature>
<accession>A0A4R6UCW2</accession>
<dbReference type="InterPro" id="IPR036388">
    <property type="entry name" value="WH-like_DNA-bd_sf"/>
</dbReference>
<dbReference type="RefSeq" id="WP_133596558.1">
    <property type="nucleotide sequence ID" value="NZ_SNYL01000005.1"/>
</dbReference>
<sequence>MTHLDETLPGDWAERLHRAGLRITPATRAVLRLFAQDPGWGPSHAEVLSRLHAEGVRINRVTLYRMLDRLAACGLLERHADPAERLWRFAWAPALQAGELLPRFECDACHRLVPLPPAQADAAHIAQTLRDALAAMGHRAQRLDLTVHGTCAGCATATP</sequence>
<protein>
    <submittedName>
        <fullName evidence="2">Fur family ferric uptake transcriptional regulator</fullName>
    </submittedName>
</protein>
<keyword evidence="3" id="KW-1185">Reference proteome</keyword>
<dbReference type="OrthoDB" id="8659436at2"/>
<dbReference type="AlphaFoldDB" id="A0A4R6UCW2"/>
<dbReference type="Gene3D" id="1.10.10.10">
    <property type="entry name" value="Winged helix-like DNA-binding domain superfamily/Winged helix DNA-binding domain"/>
    <property type="match status" value="1"/>
</dbReference>
<feature type="binding site" evidence="1">
    <location>
        <position position="109"/>
    </location>
    <ligand>
        <name>Zn(2+)</name>
        <dbReference type="ChEBI" id="CHEBI:29105"/>
    </ligand>
</feature>
<dbReference type="PANTHER" id="PTHR33202:SF7">
    <property type="entry name" value="FERRIC UPTAKE REGULATION PROTEIN"/>
    <property type="match status" value="1"/>
</dbReference>
<keyword evidence="1" id="KW-0862">Zinc</keyword>
<evidence type="ECO:0000313" key="3">
    <source>
        <dbReference type="Proteomes" id="UP000295510"/>
    </source>
</evidence>
<evidence type="ECO:0000313" key="2">
    <source>
        <dbReference type="EMBL" id="TDQ43746.1"/>
    </source>
</evidence>
<dbReference type="PANTHER" id="PTHR33202">
    <property type="entry name" value="ZINC UPTAKE REGULATION PROTEIN"/>
    <property type="match status" value="1"/>
</dbReference>
<feature type="binding site" evidence="1">
    <location>
        <position position="154"/>
    </location>
    <ligand>
        <name>Zn(2+)</name>
        <dbReference type="ChEBI" id="CHEBI:29105"/>
    </ligand>
</feature>
<comment type="caution">
    <text evidence="2">The sequence shown here is derived from an EMBL/GenBank/DDBJ whole genome shotgun (WGS) entry which is preliminary data.</text>
</comment>
<dbReference type="Proteomes" id="UP000295510">
    <property type="component" value="Unassembled WGS sequence"/>
</dbReference>
<dbReference type="InterPro" id="IPR002481">
    <property type="entry name" value="FUR"/>
</dbReference>
<dbReference type="GO" id="GO:1900376">
    <property type="term" value="P:regulation of secondary metabolite biosynthetic process"/>
    <property type="evidence" value="ECO:0007669"/>
    <property type="project" value="TreeGrafter"/>
</dbReference>
<dbReference type="EMBL" id="SNYL01000005">
    <property type="protein sequence ID" value="TDQ43746.1"/>
    <property type="molecule type" value="Genomic_DNA"/>
</dbReference>
<organism evidence="2 3">
    <name type="scientific">Tepidicella xavieri</name>
    <dbReference type="NCBI Taxonomy" id="360241"/>
    <lineage>
        <taxon>Bacteria</taxon>
        <taxon>Pseudomonadati</taxon>
        <taxon>Pseudomonadota</taxon>
        <taxon>Betaproteobacteria</taxon>
        <taxon>Burkholderiales</taxon>
        <taxon>Tepidicella</taxon>
    </lineage>
</organism>
<comment type="cofactor">
    <cofactor evidence="1">
        <name>Zn(2+)</name>
        <dbReference type="ChEBI" id="CHEBI:29105"/>
    </cofactor>
    <text evidence="1">Binds 1 zinc ion per subunit.</text>
</comment>
<proteinExistence type="predicted"/>
<dbReference type="GO" id="GO:0008270">
    <property type="term" value="F:zinc ion binding"/>
    <property type="evidence" value="ECO:0007669"/>
    <property type="project" value="TreeGrafter"/>
</dbReference>
<evidence type="ECO:0000256" key="1">
    <source>
        <dbReference type="PIRSR" id="PIRSR602481-1"/>
    </source>
</evidence>
<dbReference type="SUPFAM" id="SSF46785">
    <property type="entry name" value="Winged helix' DNA-binding domain"/>
    <property type="match status" value="1"/>
</dbReference>
<gene>
    <name evidence="2" type="ORF">DFR43_10596</name>
</gene>
<name>A0A4R6UCW2_9BURK</name>
<dbReference type="GO" id="GO:0003700">
    <property type="term" value="F:DNA-binding transcription factor activity"/>
    <property type="evidence" value="ECO:0007669"/>
    <property type="project" value="InterPro"/>
</dbReference>
<dbReference type="Pfam" id="PF01475">
    <property type="entry name" value="FUR"/>
    <property type="match status" value="1"/>
</dbReference>
<dbReference type="GO" id="GO:0000976">
    <property type="term" value="F:transcription cis-regulatory region binding"/>
    <property type="evidence" value="ECO:0007669"/>
    <property type="project" value="TreeGrafter"/>
</dbReference>